<dbReference type="PANTHER" id="PTHR43857">
    <property type="entry name" value="BLR7761 PROTEIN"/>
    <property type="match status" value="1"/>
</dbReference>
<evidence type="ECO:0000313" key="1">
    <source>
        <dbReference type="EMBL" id="NYJ33100.1"/>
    </source>
</evidence>
<dbReference type="Pfam" id="PF01042">
    <property type="entry name" value="Ribonuc_L-PSP"/>
    <property type="match status" value="1"/>
</dbReference>
<reference evidence="1 2" key="1">
    <citation type="submission" date="2020-07" db="EMBL/GenBank/DDBJ databases">
        <title>Sequencing the genomes of 1000 actinobacteria strains.</title>
        <authorList>
            <person name="Klenk H.-P."/>
        </authorList>
    </citation>
    <scope>NUCLEOTIDE SEQUENCE [LARGE SCALE GENOMIC DNA]</scope>
    <source>
        <strain evidence="1 2">DSM 44442</strain>
    </source>
</reference>
<dbReference type="AlphaFoldDB" id="A0A7Z0EKT3"/>
<evidence type="ECO:0000313" key="2">
    <source>
        <dbReference type="Proteomes" id="UP000572051"/>
    </source>
</evidence>
<keyword evidence="2" id="KW-1185">Reference proteome</keyword>
<dbReference type="InterPro" id="IPR035959">
    <property type="entry name" value="RutC-like_sf"/>
</dbReference>
<dbReference type="EMBL" id="JACCFS010000001">
    <property type="protein sequence ID" value="NYJ33100.1"/>
    <property type="molecule type" value="Genomic_DNA"/>
</dbReference>
<dbReference type="SUPFAM" id="SSF55298">
    <property type="entry name" value="YjgF-like"/>
    <property type="match status" value="1"/>
</dbReference>
<name>A0A7Z0EKT3_9ACTN</name>
<dbReference type="CDD" id="cd00448">
    <property type="entry name" value="YjgF_YER057c_UK114_family"/>
    <property type="match status" value="1"/>
</dbReference>
<gene>
    <name evidence="1" type="ORF">HNR10_000981</name>
</gene>
<proteinExistence type="predicted"/>
<sequence>MDLTPHKIINPLSLSEPVGYAHALVVTPGRAVHIGGQTARRPDGAVVGESVVQQFDQALANTVEALRSAGAEPGHVVSMHVYTTAMNSYRVNLRTLGSVYRRHMGRYYPPMSVVGVTDLLDAAALVEVVCTAVVPDMRDADTLDDEEAWELVEEIDESLVTGPFGRREPAAESERAGP</sequence>
<organism evidence="1 2">
    <name type="scientific">Nocardiopsis aegyptia</name>
    <dbReference type="NCBI Taxonomy" id="220378"/>
    <lineage>
        <taxon>Bacteria</taxon>
        <taxon>Bacillati</taxon>
        <taxon>Actinomycetota</taxon>
        <taxon>Actinomycetes</taxon>
        <taxon>Streptosporangiales</taxon>
        <taxon>Nocardiopsidaceae</taxon>
        <taxon>Nocardiopsis</taxon>
    </lineage>
</organism>
<accession>A0A7Z0EKT3</accession>
<protein>
    <submittedName>
        <fullName evidence="1">Enamine deaminase RidA (YjgF/YER057c/UK114 family)</fullName>
    </submittedName>
</protein>
<comment type="caution">
    <text evidence="1">The sequence shown here is derived from an EMBL/GenBank/DDBJ whole genome shotgun (WGS) entry which is preliminary data.</text>
</comment>
<dbReference type="Proteomes" id="UP000572051">
    <property type="component" value="Unassembled WGS sequence"/>
</dbReference>
<dbReference type="PANTHER" id="PTHR43857:SF1">
    <property type="entry name" value="YJGH FAMILY PROTEIN"/>
    <property type="match status" value="1"/>
</dbReference>
<dbReference type="RefSeq" id="WP_179821140.1">
    <property type="nucleotide sequence ID" value="NZ_JACCFS010000001.1"/>
</dbReference>
<dbReference type="Gene3D" id="3.30.1330.40">
    <property type="entry name" value="RutC-like"/>
    <property type="match status" value="1"/>
</dbReference>
<dbReference type="InterPro" id="IPR006175">
    <property type="entry name" value="YjgF/YER057c/UK114"/>
</dbReference>